<dbReference type="AlphaFoldDB" id="A0A9K3I6R2"/>
<evidence type="ECO:0000313" key="3">
    <source>
        <dbReference type="Proteomes" id="UP000215914"/>
    </source>
</evidence>
<gene>
    <name evidence="2" type="ORF">HanXRQr2_Chr09g0384791</name>
</gene>
<sequence length="42" mass="4675">MTGYEEIRYWPKPGGLKTHAQSLVPGEVKESQTRNKGISGML</sequence>
<dbReference type="Gramene" id="mRNA:HanXRQr2_Chr09g0384791">
    <property type="protein sequence ID" value="mRNA:HanXRQr2_Chr09g0384791"/>
    <property type="gene ID" value="HanXRQr2_Chr09g0384791"/>
</dbReference>
<reference evidence="2" key="1">
    <citation type="journal article" date="2017" name="Nature">
        <title>The sunflower genome provides insights into oil metabolism, flowering and Asterid evolution.</title>
        <authorList>
            <person name="Badouin H."/>
            <person name="Gouzy J."/>
            <person name="Grassa C.J."/>
            <person name="Murat F."/>
            <person name="Staton S.E."/>
            <person name="Cottret L."/>
            <person name="Lelandais-Briere C."/>
            <person name="Owens G.L."/>
            <person name="Carrere S."/>
            <person name="Mayjonade B."/>
            <person name="Legrand L."/>
            <person name="Gill N."/>
            <person name="Kane N.C."/>
            <person name="Bowers J.E."/>
            <person name="Hubner S."/>
            <person name="Bellec A."/>
            <person name="Berard A."/>
            <person name="Berges H."/>
            <person name="Blanchet N."/>
            <person name="Boniface M.C."/>
            <person name="Brunel D."/>
            <person name="Catrice O."/>
            <person name="Chaidir N."/>
            <person name="Claudel C."/>
            <person name="Donnadieu C."/>
            <person name="Faraut T."/>
            <person name="Fievet G."/>
            <person name="Helmstetter N."/>
            <person name="King M."/>
            <person name="Knapp S.J."/>
            <person name="Lai Z."/>
            <person name="Le Paslier M.C."/>
            <person name="Lippi Y."/>
            <person name="Lorenzon L."/>
            <person name="Mandel J.R."/>
            <person name="Marage G."/>
            <person name="Marchand G."/>
            <person name="Marquand E."/>
            <person name="Bret-Mestries E."/>
            <person name="Morien E."/>
            <person name="Nambeesan S."/>
            <person name="Nguyen T."/>
            <person name="Pegot-Espagnet P."/>
            <person name="Pouilly N."/>
            <person name="Raftis F."/>
            <person name="Sallet E."/>
            <person name="Schiex T."/>
            <person name="Thomas J."/>
            <person name="Vandecasteele C."/>
            <person name="Vares D."/>
            <person name="Vear F."/>
            <person name="Vautrin S."/>
            <person name="Crespi M."/>
            <person name="Mangin B."/>
            <person name="Burke J.M."/>
            <person name="Salse J."/>
            <person name="Munos S."/>
            <person name="Vincourt P."/>
            <person name="Rieseberg L.H."/>
            <person name="Langlade N.B."/>
        </authorList>
    </citation>
    <scope>NUCLEOTIDE SEQUENCE</scope>
    <source>
        <tissue evidence="2">Leaves</tissue>
    </source>
</reference>
<feature type="region of interest" description="Disordered" evidence="1">
    <location>
        <begin position="11"/>
        <end position="42"/>
    </location>
</feature>
<evidence type="ECO:0000256" key="1">
    <source>
        <dbReference type="SAM" id="MobiDB-lite"/>
    </source>
</evidence>
<organism evidence="2 3">
    <name type="scientific">Helianthus annuus</name>
    <name type="common">Common sunflower</name>
    <dbReference type="NCBI Taxonomy" id="4232"/>
    <lineage>
        <taxon>Eukaryota</taxon>
        <taxon>Viridiplantae</taxon>
        <taxon>Streptophyta</taxon>
        <taxon>Embryophyta</taxon>
        <taxon>Tracheophyta</taxon>
        <taxon>Spermatophyta</taxon>
        <taxon>Magnoliopsida</taxon>
        <taxon>eudicotyledons</taxon>
        <taxon>Gunneridae</taxon>
        <taxon>Pentapetalae</taxon>
        <taxon>asterids</taxon>
        <taxon>campanulids</taxon>
        <taxon>Asterales</taxon>
        <taxon>Asteraceae</taxon>
        <taxon>Asteroideae</taxon>
        <taxon>Heliantheae alliance</taxon>
        <taxon>Heliantheae</taxon>
        <taxon>Helianthus</taxon>
    </lineage>
</organism>
<proteinExistence type="predicted"/>
<accession>A0A9K3I6R2</accession>
<comment type="caution">
    <text evidence="2">The sequence shown here is derived from an EMBL/GenBank/DDBJ whole genome shotgun (WGS) entry which is preliminary data.</text>
</comment>
<evidence type="ECO:0000313" key="2">
    <source>
        <dbReference type="EMBL" id="KAF5790574.1"/>
    </source>
</evidence>
<reference evidence="2" key="2">
    <citation type="submission" date="2020-06" db="EMBL/GenBank/DDBJ databases">
        <title>Helianthus annuus Genome sequencing and assembly Release 2.</title>
        <authorList>
            <person name="Gouzy J."/>
            <person name="Langlade N."/>
            <person name="Munos S."/>
        </authorList>
    </citation>
    <scope>NUCLEOTIDE SEQUENCE</scope>
    <source>
        <tissue evidence="2">Leaves</tissue>
    </source>
</reference>
<name>A0A9K3I6R2_HELAN</name>
<dbReference type="EMBL" id="MNCJ02000324">
    <property type="protein sequence ID" value="KAF5790574.1"/>
    <property type="molecule type" value="Genomic_DNA"/>
</dbReference>
<keyword evidence="3" id="KW-1185">Reference proteome</keyword>
<protein>
    <submittedName>
        <fullName evidence="2">Uncharacterized protein</fullName>
    </submittedName>
</protein>
<dbReference type="Proteomes" id="UP000215914">
    <property type="component" value="Unassembled WGS sequence"/>
</dbReference>